<keyword evidence="2" id="KW-1185">Reference proteome</keyword>
<proteinExistence type="predicted"/>
<name>A0A9D4L8Y7_DREPO</name>
<reference evidence="1" key="1">
    <citation type="journal article" date="2019" name="bioRxiv">
        <title>The Genome of the Zebra Mussel, Dreissena polymorpha: A Resource for Invasive Species Research.</title>
        <authorList>
            <person name="McCartney M.A."/>
            <person name="Auch B."/>
            <person name="Kono T."/>
            <person name="Mallez S."/>
            <person name="Zhang Y."/>
            <person name="Obille A."/>
            <person name="Becker A."/>
            <person name="Abrahante J.E."/>
            <person name="Garbe J."/>
            <person name="Badalamenti J.P."/>
            <person name="Herman A."/>
            <person name="Mangelson H."/>
            <person name="Liachko I."/>
            <person name="Sullivan S."/>
            <person name="Sone E.D."/>
            <person name="Koren S."/>
            <person name="Silverstein K.A.T."/>
            <person name="Beckman K.B."/>
            <person name="Gohl D.M."/>
        </authorList>
    </citation>
    <scope>NUCLEOTIDE SEQUENCE</scope>
    <source>
        <strain evidence="1">Duluth1</strain>
        <tissue evidence="1">Whole animal</tissue>
    </source>
</reference>
<dbReference type="Proteomes" id="UP000828390">
    <property type="component" value="Unassembled WGS sequence"/>
</dbReference>
<dbReference type="AlphaFoldDB" id="A0A9D4L8Y7"/>
<reference evidence="1" key="2">
    <citation type="submission" date="2020-11" db="EMBL/GenBank/DDBJ databases">
        <authorList>
            <person name="McCartney M.A."/>
            <person name="Auch B."/>
            <person name="Kono T."/>
            <person name="Mallez S."/>
            <person name="Becker A."/>
            <person name="Gohl D.M."/>
            <person name="Silverstein K.A.T."/>
            <person name="Koren S."/>
            <person name="Bechman K.B."/>
            <person name="Herman A."/>
            <person name="Abrahante J.E."/>
            <person name="Garbe J."/>
        </authorList>
    </citation>
    <scope>NUCLEOTIDE SEQUENCE</scope>
    <source>
        <strain evidence="1">Duluth1</strain>
        <tissue evidence="1">Whole animal</tissue>
    </source>
</reference>
<accession>A0A9D4L8Y7</accession>
<dbReference type="EMBL" id="JAIWYP010000003">
    <property type="protein sequence ID" value="KAH3853488.1"/>
    <property type="molecule type" value="Genomic_DNA"/>
</dbReference>
<sequence>MIPGVMMLIYVIKFDGTTFENKRTTISPNVELNVELECRASSTFENKLTTLYPNVELNWDAKNGHLLSFVRKQVRSLMRWKLSLESSDVDTQTTYYYITSHHTLRVLSVGSIQTTTVIIKSTLSIEGKEEAR</sequence>
<evidence type="ECO:0000313" key="2">
    <source>
        <dbReference type="Proteomes" id="UP000828390"/>
    </source>
</evidence>
<protein>
    <submittedName>
        <fullName evidence="1">Uncharacterized protein</fullName>
    </submittedName>
</protein>
<evidence type="ECO:0000313" key="1">
    <source>
        <dbReference type="EMBL" id="KAH3853488.1"/>
    </source>
</evidence>
<gene>
    <name evidence="1" type="ORF">DPMN_096013</name>
</gene>
<organism evidence="1 2">
    <name type="scientific">Dreissena polymorpha</name>
    <name type="common">Zebra mussel</name>
    <name type="synonym">Mytilus polymorpha</name>
    <dbReference type="NCBI Taxonomy" id="45954"/>
    <lineage>
        <taxon>Eukaryota</taxon>
        <taxon>Metazoa</taxon>
        <taxon>Spiralia</taxon>
        <taxon>Lophotrochozoa</taxon>
        <taxon>Mollusca</taxon>
        <taxon>Bivalvia</taxon>
        <taxon>Autobranchia</taxon>
        <taxon>Heteroconchia</taxon>
        <taxon>Euheterodonta</taxon>
        <taxon>Imparidentia</taxon>
        <taxon>Neoheterodontei</taxon>
        <taxon>Myida</taxon>
        <taxon>Dreissenoidea</taxon>
        <taxon>Dreissenidae</taxon>
        <taxon>Dreissena</taxon>
    </lineage>
</organism>
<comment type="caution">
    <text evidence="1">The sequence shown here is derived from an EMBL/GenBank/DDBJ whole genome shotgun (WGS) entry which is preliminary data.</text>
</comment>